<dbReference type="RefSeq" id="WP_104072464.1">
    <property type="nucleotide sequence ID" value="NZ_PRDS01000010.1"/>
</dbReference>
<dbReference type="GO" id="GO:0005886">
    <property type="term" value="C:plasma membrane"/>
    <property type="evidence" value="ECO:0007669"/>
    <property type="project" value="TreeGrafter"/>
</dbReference>
<gene>
    <name evidence="5" type="ORF">LV82_02678</name>
</gene>
<proteinExistence type="predicted"/>
<comment type="caution">
    <text evidence="5">The sequence shown here is derived from an EMBL/GenBank/DDBJ whole genome shotgun (WGS) entry which is preliminary data.</text>
</comment>
<feature type="region of interest" description="Disordered" evidence="3">
    <location>
        <begin position="1"/>
        <end position="37"/>
    </location>
</feature>
<keyword evidence="2" id="KW-0067">ATP-binding</keyword>
<dbReference type="InterPro" id="IPR027417">
    <property type="entry name" value="P-loop_NTPase"/>
</dbReference>
<keyword evidence="1" id="KW-0547">Nucleotide-binding</keyword>
<evidence type="ECO:0000256" key="3">
    <source>
        <dbReference type="SAM" id="MobiDB-lite"/>
    </source>
</evidence>
<dbReference type="CDD" id="cd05387">
    <property type="entry name" value="BY-kinase"/>
    <property type="match status" value="1"/>
</dbReference>
<feature type="domain" description="CobQ/CobB/MinD/ParA nucleotide binding" evidence="4">
    <location>
        <begin position="93"/>
        <end position="265"/>
    </location>
</feature>
<dbReference type="OrthoDB" id="9775724at2"/>
<dbReference type="InterPro" id="IPR050445">
    <property type="entry name" value="Bact_polysacc_biosynth/exp"/>
</dbReference>
<dbReference type="InterPro" id="IPR002586">
    <property type="entry name" value="CobQ/CobB/MinD/ParA_Nub-bd_dom"/>
</dbReference>
<protein>
    <submittedName>
        <fullName evidence="5">Mrp family chromosome partitioning ATPase</fullName>
    </submittedName>
</protein>
<dbReference type="GO" id="GO:0004713">
    <property type="term" value="F:protein tyrosine kinase activity"/>
    <property type="evidence" value="ECO:0007669"/>
    <property type="project" value="TreeGrafter"/>
</dbReference>
<dbReference type="EMBL" id="PRDS01000010">
    <property type="protein sequence ID" value="PPB79661.1"/>
    <property type="molecule type" value="Genomic_DNA"/>
</dbReference>
<reference evidence="5 6" key="1">
    <citation type="submission" date="2018-01" db="EMBL/GenBank/DDBJ databases">
        <title>Genomic Encyclopedia of Archaeal and Bacterial Type Strains, Phase II (KMG-II): from individual species to whole genera.</title>
        <authorList>
            <person name="Goeker M."/>
        </authorList>
    </citation>
    <scope>NUCLEOTIDE SEQUENCE [LARGE SCALE GENOMIC DNA]</scope>
    <source>
        <strain evidence="5 6">DSM 12048</strain>
    </source>
</reference>
<accession>A0A2S5JE21</accession>
<sequence length="277" mass="30943">MEKLEAALAKARQMRQQAMGTRRPVTPGEADKSRPESRADAWIDAFQEIVLDPARLERNRITALAGGREATPYDMLRSRSLRFMREKEWNRLAITSPGAACGKTTIAVNLALSLARQKDLKVMLFDLDLRRPALHRVLGQAPSVSFHEVLTDRASFQDNGRRIGDNLVVAMNAGPARMPAEILQAERTAEILDEIERRWQPDIMIFDTSPLLATDDNVGFLSNVDCALLVAAAEKTTLPNIDICEKELAQLTNVLGVVLNKCRYPDTLAGYDYEYYG</sequence>
<dbReference type="Pfam" id="PF01656">
    <property type="entry name" value="CbiA"/>
    <property type="match status" value="1"/>
</dbReference>
<evidence type="ECO:0000313" key="6">
    <source>
        <dbReference type="Proteomes" id="UP000239736"/>
    </source>
</evidence>
<dbReference type="PANTHER" id="PTHR32309:SF13">
    <property type="entry name" value="FERRIC ENTEROBACTIN TRANSPORT PROTEIN FEPE"/>
    <property type="match status" value="1"/>
</dbReference>
<dbReference type="Proteomes" id="UP000239736">
    <property type="component" value="Unassembled WGS sequence"/>
</dbReference>
<evidence type="ECO:0000256" key="1">
    <source>
        <dbReference type="ARBA" id="ARBA00022741"/>
    </source>
</evidence>
<name>A0A2S5JE21_9RHOB</name>
<dbReference type="PANTHER" id="PTHR32309">
    <property type="entry name" value="TYROSINE-PROTEIN KINASE"/>
    <property type="match status" value="1"/>
</dbReference>
<organism evidence="5 6">
    <name type="scientific">Albidovulum inexpectatum</name>
    <dbReference type="NCBI Taxonomy" id="196587"/>
    <lineage>
        <taxon>Bacteria</taxon>
        <taxon>Pseudomonadati</taxon>
        <taxon>Pseudomonadota</taxon>
        <taxon>Alphaproteobacteria</taxon>
        <taxon>Rhodobacterales</taxon>
        <taxon>Paracoccaceae</taxon>
        <taxon>Albidovulum</taxon>
    </lineage>
</organism>
<dbReference type="SUPFAM" id="SSF52540">
    <property type="entry name" value="P-loop containing nucleoside triphosphate hydrolases"/>
    <property type="match status" value="1"/>
</dbReference>
<evidence type="ECO:0000259" key="4">
    <source>
        <dbReference type="Pfam" id="PF01656"/>
    </source>
</evidence>
<evidence type="ECO:0000313" key="5">
    <source>
        <dbReference type="EMBL" id="PPB79661.1"/>
    </source>
</evidence>
<dbReference type="AlphaFoldDB" id="A0A2S5JE21"/>
<dbReference type="InterPro" id="IPR005702">
    <property type="entry name" value="Wzc-like_C"/>
</dbReference>
<evidence type="ECO:0000256" key="2">
    <source>
        <dbReference type="ARBA" id="ARBA00022840"/>
    </source>
</evidence>
<dbReference type="Gene3D" id="3.40.50.300">
    <property type="entry name" value="P-loop containing nucleotide triphosphate hydrolases"/>
    <property type="match status" value="1"/>
</dbReference>
<keyword evidence="6" id="KW-1185">Reference proteome</keyword>